<feature type="compositionally biased region" description="Acidic residues" evidence="1">
    <location>
        <begin position="23"/>
        <end position="36"/>
    </location>
</feature>
<dbReference type="AlphaFoldDB" id="A0A5P2DP96"/>
<proteinExistence type="predicted"/>
<dbReference type="Proteomes" id="UP000324101">
    <property type="component" value="Chromosome"/>
</dbReference>
<name>A0A5P2DP96_STRVZ</name>
<protein>
    <submittedName>
        <fullName evidence="2">Gliding motility protein</fullName>
    </submittedName>
</protein>
<evidence type="ECO:0000313" key="3">
    <source>
        <dbReference type="Proteomes" id="UP000324101"/>
    </source>
</evidence>
<reference evidence="2 3" key="1">
    <citation type="submission" date="2018-05" db="EMBL/GenBank/DDBJ databases">
        <title>Streptomyces venezuelae.</title>
        <authorList>
            <person name="Kim W."/>
            <person name="Lee N."/>
            <person name="Cho B.-K."/>
        </authorList>
    </citation>
    <scope>NUCLEOTIDE SEQUENCE [LARGE SCALE GENOMIC DNA]</scope>
    <source>
        <strain evidence="2 3">ATCC 21018</strain>
    </source>
</reference>
<dbReference type="EMBL" id="CP029189">
    <property type="protein sequence ID" value="QES57025.1"/>
    <property type="molecule type" value="Genomic_DNA"/>
</dbReference>
<accession>A0A5P2DP96</accession>
<gene>
    <name evidence="2" type="ORF">DEJ51_24940</name>
</gene>
<feature type="region of interest" description="Disordered" evidence="1">
    <location>
        <begin position="23"/>
        <end position="46"/>
    </location>
</feature>
<evidence type="ECO:0000256" key="1">
    <source>
        <dbReference type="SAM" id="MobiDB-lite"/>
    </source>
</evidence>
<sequence>MGVFDRFFRRKDAVVTTEVAAEDLTAESGAAEEAEPAAEKSPEAGVVEIPKQLAAPVAADSETGEGART</sequence>
<evidence type="ECO:0000313" key="2">
    <source>
        <dbReference type="EMBL" id="QES57025.1"/>
    </source>
</evidence>
<organism evidence="2 3">
    <name type="scientific">Streptomyces venezuelae</name>
    <dbReference type="NCBI Taxonomy" id="54571"/>
    <lineage>
        <taxon>Bacteria</taxon>
        <taxon>Bacillati</taxon>
        <taxon>Actinomycetota</taxon>
        <taxon>Actinomycetes</taxon>
        <taxon>Kitasatosporales</taxon>
        <taxon>Streptomycetaceae</taxon>
        <taxon>Streptomyces</taxon>
    </lineage>
</organism>